<dbReference type="EMBL" id="AP017372">
    <property type="protein sequence ID" value="BAU58648.1"/>
    <property type="molecule type" value="Genomic_DNA"/>
</dbReference>
<protein>
    <submittedName>
        <fullName evidence="1">Uncharacterized protein</fullName>
    </submittedName>
</protein>
<evidence type="ECO:0000313" key="1">
    <source>
        <dbReference type="EMBL" id="BAU58648.1"/>
    </source>
</evidence>
<gene>
    <name evidence="1" type="ORF">HH1059_19500</name>
</gene>
<dbReference type="KEGG" id="hhk:HH1059_19500"/>
<proteinExistence type="predicted"/>
<name>A0A110B5W7_HALHR</name>
<dbReference type="AlphaFoldDB" id="A0A110B5W7"/>
<sequence length="118" mass="13027">MCWSSLLPAMQYAVGEAQANHRMVYRPLPPVVDVETAKECLPSLEERLQGVEQQALAEAARTGEEEVLAGIDQTLNVRRLVDVVVFTADDIGKGLDADRQFASASHKRAPKYLFQATK</sequence>
<organism evidence="1 2">
    <name type="scientific">Halorhodospira halochloris</name>
    <name type="common">Ectothiorhodospira halochloris</name>
    <dbReference type="NCBI Taxonomy" id="1052"/>
    <lineage>
        <taxon>Bacteria</taxon>
        <taxon>Pseudomonadati</taxon>
        <taxon>Pseudomonadota</taxon>
        <taxon>Gammaproteobacteria</taxon>
        <taxon>Chromatiales</taxon>
        <taxon>Ectothiorhodospiraceae</taxon>
        <taxon>Halorhodospira</taxon>
    </lineage>
</organism>
<evidence type="ECO:0000313" key="2">
    <source>
        <dbReference type="Proteomes" id="UP000218890"/>
    </source>
</evidence>
<reference evidence="1" key="1">
    <citation type="submission" date="2016-02" db="EMBL/GenBank/DDBJ databases">
        <title>Halorhodospira halochloris DSM-1059 complete genome, version 2.</title>
        <authorList>
            <person name="Tsukatani Y."/>
        </authorList>
    </citation>
    <scope>NUCLEOTIDE SEQUENCE</scope>
    <source>
        <strain evidence="1">DSM 1059</strain>
    </source>
</reference>
<accession>A0A110B5W7</accession>
<keyword evidence="2" id="KW-1185">Reference proteome</keyword>
<dbReference type="Proteomes" id="UP000218890">
    <property type="component" value="Chromosome"/>
</dbReference>